<dbReference type="EMBL" id="PGOL01000343">
    <property type="protein sequence ID" value="PKI72033.1"/>
    <property type="molecule type" value="Genomic_DNA"/>
</dbReference>
<proteinExistence type="predicted"/>
<reference evidence="1 2" key="1">
    <citation type="submission" date="2017-11" db="EMBL/GenBank/DDBJ databases">
        <title>De-novo sequencing of pomegranate (Punica granatum L.) genome.</title>
        <authorList>
            <person name="Akparov Z."/>
            <person name="Amiraslanov A."/>
            <person name="Hajiyeva S."/>
            <person name="Abbasov M."/>
            <person name="Kaur K."/>
            <person name="Hamwieh A."/>
            <person name="Solovyev V."/>
            <person name="Salamov A."/>
            <person name="Braich B."/>
            <person name="Kosarev P."/>
            <person name="Mahmoud A."/>
            <person name="Hajiyev E."/>
            <person name="Babayeva S."/>
            <person name="Izzatullayeva V."/>
            <person name="Mammadov A."/>
            <person name="Mammadov A."/>
            <person name="Sharifova S."/>
            <person name="Ojaghi J."/>
            <person name="Eynullazada K."/>
            <person name="Bayramov B."/>
            <person name="Abdulazimova A."/>
            <person name="Shahmuradov I."/>
        </authorList>
    </citation>
    <scope>NUCLEOTIDE SEQUENCE [LARGE SCALE GENOMIC DNA]</scope>
    <source>
        <strain evidence="2">cv. AG2017</strain>
        <tissue evidence="1">Leaf</tissue>
    </source>
</reference>
<evidence type="ECO:0000313" key="1">
    <source>
        <dbReference type="EMBL" id="PKI72033.1"/>
    </source>
</evidence>
<evidence type="ECO:0000313" key="2">
    <source>
        <dbReference type="Proteomes" id="UP000233551"/>
    </source>
</evidence>
<organism evidence="1 2">
    <name type="scientific">Punica granatum</name>
    <name type="common">Pomegranate</name>
    <dbReference type="NCBI Taxonomy" id="22663"/>
    <lineage>
        <taxon>Eukaryota</taxon>
        <taxon>Viridiplantae</taxon>
        <taxon>Streptophyta</taxon>
        <taxon>Embryophyta</taxon>
        <taxon>Tracheophyta</taxon>
        <taxon>Spermatophyta</taxon>
        <taxon>Magnoliopsida</taxon>
        <taxon>eudicotyledons</taxon>
        <taxon>Gunneridae</taxon>
        <taxon>Pentapetalae</taxon>
        <taxon>rosids</taxon>
        <taxon>malvids</taxon>
        <taxon>Myrtales</taxon>
        <taxon>Lythraceae</taxon>
        <taxon>Punica</taxon>
    </lineage>
</organism>
<gene>
    <name evidence="1" type="ORF">CRG98_007579</name>
</gene>
<dbReference type="Proteomes" id="UP000233551">
    <property type="component" value="Unassembled WGS sequence"/>
</dbReference>
<sequence length="187" mass="19955">MERLVALDVEELATTLGDVEAPSGPSCPIAGSQDSSILAPSAPVSQVETLPFTLGILGSIQSASRRSFSSGMGIPANQGPNWRPPTPFNPSPGHACARLNGMRLGSVHLPGDARRMHVKRSHHLLFTTQRSRAVKSPGSRGTRGVAKLQIDDFTLEVQIIFGKEITRCGPPRLVIDAYRSLGPSRVV</sequence>
<name>A0A2I0KUL0_PUNGR</name>
<protein>
    <submittedName>
        <fullName evidence="1">Uncharacterized protein</fullName>
    </submittedName>
</protein>
<dbReference type="AlphaFoldDB" id="A0A2I0KUL0"/>
<keyword evidence="2" id="KW-1185">Reference proteome</keyword>
<accession>A0A2I0KUL0</accession>
<comment type="caution">
    <text evidence="1">The sequence shown here is derived from an EMBL/GenBank/DDBJ whole genome shotgun (WGS) entry which is preliminary data.</text>
</comment>